<keyword evidence="2" id="KW-1185">Reference proteome</keyword>
<gene>
    <name evidence="1" type="ORF">G3A56_27670</name>
</gene>
<evidence type="ECO:0000313" key="2">
    <source>
        <dbReference type="Proteomes" id="UP000464865"/>
    </source>
</evidence>
<geneLocation type="plasmid" evidence="1 2">
    <name>p7</name>
</geneLocation>
<dbReference type="Proteomes" id="UP000464865">
    <property type="component" value="Plasmid p7"/>
</dbReference>
<dbReference type="KEGG" id="roy:G3A56_27670"/>
<dbReference type="AlphaFoldDB" id="A0A7L5BS95"/>
<organism evidence="1 2">
    <name type="scientific">Rhizobium oryzihabitans</name>
    <dbReference type="NCBI Taxonomy" id="2267833"/>
    <lineage>
        <taxon>Bacteria</taxon>
        <taxon>Pseudomonadati</taxon>
        <taxon>Pseudomonadota</taxon>
        <taxon>Alphaproteobacteria</taxon>
        <taxon>Hyphomicrobiales</taxon>
        <taxon>Rhizobiaceae</taxon>
        <taxon>Rhizobium/Agrobacterium group</taxon>
        <taxon>Rhizobium</taxon>
    </lineage>
</organism>
<dbReference type="EMBL" id="CP048639">
    <property type="protein sequence ID" value="QIB41576.1"/>
    <property type="molecule type" value="Genomic_DNA"/>
</dbReference>
<evidence type="ECO:0000313" key="1">
    <source>
        <dbReference type="EMBL" id="QIB41576.1"/>
    </source>
</evidence>
<keyword evidence="1" id="KW-0614">Plasmid</keyword>
<name>A0A7L5BS95_9HYPH</name>
<reference evidence="1 2" key="1">
    <citation type="submission" date="2020-02" db="EMBL/GenBank/DDBJ databases">
        <title>Plant-Promoting Endophytic Bacterium Rhizobium oryzihabitans sp. nov., Isolated from the Root of Rice.</title>
        <authorList>
            <person name="zhao J."/>
            <person name="Zhang G."/>
        </authorList>
    </citation>
    <scope>NUCLEOTIDE SEQUENCE [LARGE SCALE GENOMIC DNA]</scope>
    <source>
        <strain evidence="1 2">M15</strain>
        <plasmid evidence="1 2">p7</plasmid>
    </source>
</reference>
<accession>A0A7L5BS95</accession>
<sequence>MEWLGKQDKPPLLIMDEAHRAAGEGSNVGLSMTALVEGVKAAGGSVAYASGTALKGARNLRVYGSALPDVGIPPDRLVELIEKEPLALQEALSYEMARSEGLLRVNSTTLKSLAKLFLCKMSIRFALLRYSKRSIFSRTRCPSCWPSAARSKIGLSIGKRS</sequence>
<dbReference type="RefSeq" id="WP_164057001.1">
    <property type="nucleotide sequence ID" value="NZ_CP048639.1"/>
</dbReference>
<protein>
    <submittedName>
        <fullName evidence="1">Uncharacterized protein</fullName>
    </submittedName>
</protein>
<proteinExistence type="predicted"/>